<evidence type="ECO:0008006" key="3">
    <source>
        <dbReference type="Google" id="ProtNLM"/>
    </source>
</evidence>
<dbReference type="AlphaFoldDB" id="A0A1W1C3X5"/>
<dbReference type="EMBL" id="FPHJ01000030">
    <property type="protein sequence ID" value="SFV60421.1"/>
    <property type="molecule type" value="Genomic_DNA"/>
</dbReference>
<dbReference type="InterPro" id="IPR036591">
    <property type="entry name" value="YggU-like_sf"/>
</dbReference>
<dbReference type="SUPFAM" id="SSF69786">
    <property type="entry name" value="YggU-like"/>
    <property type="match status" value="1"/>
</dbReference>
<reference evidence="2" key="1">
    <citation type="submission" date="2016-10" db="EMBL/GenBank/DDBJ databases">
        <authorList>
            <person name="de Groot N.N."/>
        </authorList>
    </citation>
    <scope>NUCLEOTIDE SEQUENCE</scope>
</reference>
<dbReference type="InterPro" id="IPR003746">
    <property type="entry name" value="DUF167"/>
</dbReference>
<dbReference type="SMART" id="SM01152">
    <property type="entry name" value="DUF167"/>
    <property type="match status" value="1"/>
</dbReference>
<evidence type="ECO:0000313" key="2">
    <source>
        <dbReference type="EMBL" id="SFV60421.1"/>
    </source>
</evidence>
<sequence>MNILKIKVVPNASKSEISGWLDDRLKIRIAVAPESGKANRAVQDLLAKTLGISKHQIKITAGLQSPRKTVEIEGLELAEIKKLLG</sequence>
<dbReference type="Gene3D" id="3.30.1200.10">
    <property type="entry name" value="YggU-like"/>
    <property type="match status" value="1"/>
</dbReference>
<dbReference type="NCBIfam" id="TIGR00251">
    <property type="entry name" value="DUF167 family protein"/>
    <property type="match status" value="1"/>
</dbReference>
<dbReference type="PANTHER" id="PTHR13420:SF7">
    <property type="entry name" value="UPF0235 PROTEIN C15ORF40"/>
    <property type="match status" value="1"/>
</dbReference>
<dbReference type="Pfam" id="PF02594">
    <property type="entry name" value="DUF167"/>
    <property type="match status" value="1"/>
</dbReference>
<comment type="similarity">
    <text evidence="1">Belongs to the UPF0235 family.</text>
</comment>
<accession>A0A1W1C3X5</accession>
<dbReference type="PANTHER" id="PTHR13420">
    <property type="entry name" value="UPF0235 PROTEIN C15ORF40"/>
    <property type="match status" value="1"/>
</dbReference>
<protein>
    <recommendedName>
        <fullName evidence="3">COG1872</fullName>
    </recommendedName>
</protein>
<dbReference type="GO" id="GO:0005737">
    <property type="term" value="C:cytoplasm"/>
    <property type="evidence" value="ECO:0007669"/>
    <property type="project" value="TreeGrafter"/>
</dbReference>
<name>A0A1W1C3X5_9ZZZZ</name>
<dbReference type="HAMAP" id="MF_00634">
    <property type="entry name" value="UPF0235"/>
    <property type="match status" value="1"/>
</dbReference>
<gene>
    <name evidence="2" type="ORF">MNB_SUP05-5-252</name>
</gene>
<evidence type="ECO:0000256" key="1">
    <source>
        <dbReference type="ARBA" id="ARBA00010364"/>
    </source>
</evidence>
<proteinExistence type="inferred from homology"/>
<organism evidence="2">
    <name type="scientific">hydrothermal vent metagenome</name>
    <dbReference type="NCBI Taxonomy" id="652676"/>
    <lineage>
        <taxon>unclassified sequences</taxon>
        <taxon>metagenomes</taxon>
        <taxon>ecological metagenomes</taxon>
    </lineage>
</organism>